<reference evidence="5" key="1">
    <citation type="journal article" date="2020" name="mSystems">
        <title>Genome- and Community-Level Interaction Insights into Carbon Utilization and Element Cycling Functions of Hydrothermarchaeota in Hydrothermal Sediment.</title>
        <authorList>
            <person name="Zhou Z."/>
            <person name="Liu Y."/>
            <person name="Xu W."/>
            <person name="Pan J."/>
            <person name="Luo Z.H."/>
            <person name="Li M."/>
        </authorList>
    </citation>
    <scope>NUCLEOTIDE SEQUENCE [LARGE SCALE GENOMIC DNA]</scope>
    <source>
        <strain evidence="5">HyVt-460</strain>
    </source>
</reference>
<keyword evidence="3" id="KW-0804">Transcription</keyword>
<keyword evidence="2" id="KW-0238">DNA-binding</keyword>
<evidence type="ECO:0000256" key="3">
    <source>
        <dbReference type="ARBA" id="ARBA00023163"/>
    </source>
</evidence>
<dbReference type="SUPFAM" id="SSF46785">
    <property type="entry name" value="Winged helix' DNA-binding domain"/>
    <property type="match status" value="1"/>
</dbReference>
<dbReference type="InterPro" id="IPR036390">
    <property type="entry name" value="WH_DNA-bd_sf"/>
</dbReference>
<name>A0A7V5RPN8_CALAY</name>
<accession>A0A7V5RPN8</accession>
<organism evidence="5">
    <name type="scientific">Caldithrix abyssi</name>
    <dbReference type="NCBI Taxonomy" id="187145"/>
    <lineage>
        <taxon>Bacteria</taxon>
        <taxon>Pseudomonadati</taxon>
        <taxon>Calditrichota</taxon>
        <taxon>Calditrichia</taxon>
        <taxon>Calditrichales</taxon>
        <taxon>Calditrichaceae</taxon>
        <taxon>Caldithrix</taxon>
    </lineage>
</organism>
<comment type="caution">
    <text evidence="5">The sequence shown here is derived from an EMBL/GenBank/DDBJ whole genome shotgun (WGS) entry which is preliminary data.</text>
</comment>
<dbReference type="PROSITE" id="PS51063">
    <property type="entry name" value="HTH_CRP_2"/>
    <property type="match status" value="1"/>
</dbReference>
<dbReference type="AlphaFoldDB" id="A0A7V5RPN8"/>
<dbReference type="Pfam" id="PF13545">
    <property type="entry name" value="HTH_Crp_2"/>
    <property type="match status" value="1"/>
</dbReference>
<evidence type="ECO:0000313" key="5">
    <source>
        <dbReference type="EMBL" id="HHM02356.1"/>
    </source>
</evidence>
<dbReference type="PRINTS" id="PR00034">
    <property type="entry name" value="HTHCRP"/>
</dbReference>
<dbReference type="InterPro" id="IPR036388">
    <property type="entry name" value="WH-like_DNA-bd_sf"/>
</dbReference>
<dbReference type="PROSITE" id="PS00430">
    <property type="entry name" value="TONB_DEPENDENT_REC_1"/>
    <property type="match status" value="1"/>
</dbReference>
<protein>
    <submittedName>
        <fullName evidence="5">Crp/Fnr family transcriptional regulator</fullName>
    </submittedName>
</protein>
<evidence type="ECO:0000259" key="4">
    <source>
        <dbReference type="PROSITE" id="PS51063"/>
    </source>
</evidence>
<proteinExistence type="predicted"/>
<dbReference type="InterPro" id="IPR010916">
    <property type="entry name" value="TonB_box_CS"/>
</dbReference>
<evidence type="ECO:0000256" key="1">
    <source>
        <dbReference type="ARBA" id="ARBA00023015"/>
    </source>
</evidence>
<gene>
    <name evidence="5" type="ORF">ENJ15_05030</name>
</gene>
<feature type="domain" description="HTH crp-type" evidence="4">
    <location>
        <begin position="146"/>
        <end position="208"/>
    </location>
</feature>
<dbReference type="GO" id="GO:0003677">
    <property type="term" value="F:DNA binding"/>
    <property type="evidence" value="ECO:0007669"/>
    <property type="project" value="UniProtKB-KW"/>
</dbReference>
<dbReference type="InterPro" id="IPR014710">
    <property type="entry name" value="RmlC-like_jellyroll"/>
</dbReference>
<dbReference type="Gene3D" id="2.60.120.10">
    <property type="entry name" value="Jelly Rolls"/>
    <property type="match status" value="1"/>
</dbReference>
<dbReference type="Proteomes" id="UP000885771">
    <property type="component" value="Unassembled WGS sequence"/>
</dbReference>
<dbReference type="SMART" id="SM00419">
    <property type="entry name" value="HTH_CRP"/>
    <property type="match status" value="1"/>
</dbReference>
<evidence type="ECO:0000256" key="2">
    <source>
        <dbReference type="ARBA" id="ARBA00023125"/>
    </source>
</evidence>
<sequence length="208" mass="24146">MEEVLRPLADRFEPALLRELLQCRRVTVPAGALLHVGDGRVHHIPLVLKGLIRVSRADESGKEILMYHIQPPESCVISLTSCLRDNFSNMDTLTVTAEEETTFLLVSDRQVRHWHDTFKSWRAFVTDLYDSRLGEILHLVDAVAFKSVDQRLLDYLRLHRDAQNEVRITHQELAWRIGSAREVVSRLLKQLEREGRLQLFRGRIHVIK</sequence>
<dbReference type="EMBL" id="DRLI01000192">
    <property type="protein sequence ID" value="HHM02356.1"/>
    <property type="molecule type" value="Genomic_DNA"/>
</dbReference>
<dbReference type="InterPro" id="IPR012318">
    <property type="entry name" value="HTH_CRP"/>
</dbReference>
<dbReference type="InterPro" id="IPR018490">
    <property type="entry name" value="cNMP-bd_dom_sf"/>
</dbReference>
<dbReference type="Gene3D" id="1.10.10.10">
    <property type="entry name" value="Winged helix-like DNA-binding domain superfamily/Winged helix DNA-binding domain"/>
    <property type="match status" value="1"/>
</dbReference>
<keyword evidence="1" id="KW-0805">Transcription regulation</keyword>
<dbReference type="SUPFAM" id="SSF51206">
    <property type="entry name" value="cAMP-binding domain-like"/>
    <property type="match status" value="1"/>
</dbReference>
<dbReference type="GO" id="GO:0006355">
    <property type="term" value="P:regulation of DNA-templated transcription"/>
    <property type="evidence" value="ECO:0007669"/>
    <property type="project" value="InterPro"/>
</dbReference>